<sequence>MLIDRHDLVALLDRATGKRVTVVSAPAGSGKTSLLRAWAGRPGQDRAIAFVTVPPDQHDAQMFWLAVLAAVREALSEGHGKGRGEGLSAGLGAGLDADPPPAAPGSGGSVLVDAVLSELRAGGRRFVLVIDDLHELNSAEAVDGLRSLLSRLPPDAHVVVAGRRDPPLRLHRTRLDGELAEIRLAQLRFTEAESRELVAAAGLSLPDRVVAVLHERTEGWAAGLRLAVLSLAGHPDPERFAAEFSGSDRTVAEYLLAEMLERQPPGVQRLLLRTSLMDRVNGELADLLTGATGSERILLELEDSAAFVVSLDPERTLFRYHRLFGDLLRLELRRTQPGEIPALHRIAARWSAAHARPADAVRHLQAAGDWPDAARLLCDRALGLTLDGRAGTVTALLRAFPPGADEESPELALVNTIAELNESRPVEAAAHLEVGRSLAAARPPEHRNRLALTIASLDLLLARMRGDLDGIREQVGALPPVLSVPSNADVALGSDLRALALLNLGVAEAWSLRPDDGERHLTEGAALARDIGRPYLEVACLAHRGFTALSRSPALARRRCEEAIALASRHGWDAEPVIAPALATLAATFVWTGEPGPAREWLDRAGRVVSPGSEPGVRLLFHLVTGMFHAARGDHGRALEEYGSAASVQEVMAGEHALANLVTGLTAAAHVRLGRTDRARAMLDALDDERAGTPEIRNARALVRLADHAPEAARRELEPVLDGTAPSRLRLTSVEAHLLDALACEALGHHHTARKAVETALDLAEPDRLILPFTLTGARRLLEAIPLHETAHATLIADILDIPRAVPAAGSPEPGPGLSPSELRVLRFLPTNLTRLEIAGELSVSLNTVNTHIRRIYAKLGATDRSAAVRRGRELRLLSAGRS</sequence>
<keyword evidence="6" id="KW-1185">Reference proteome</keyword>
<dbReference type="PROSITE" id="PS50043">
    <property type="entry name" value="HTH_LUXR_2"/>
    <property type="match status" value="1"/>
</dbReference>
<dbReference type="Pfam" id="PF25873">
    <property type="entry name" value="WHD_MalT"/>
    <property type="match status" value="1"/>
</dbReference>
<dbReference type="SUPFAM" id="SSF46894">
    <property type="entry name" value="C-terminal effector domain of the bipartite response regulators"/>
    <property type="match status" value="1"/>
</dbReference>
<dbReference type="GO" id="GO:0006355">
    <property type="term" value="P:regulation of DNA-templated transcription"/>
    <property type="evidence" value="ECO:0007669"/>
    <property type="project" value="InterPro"/>
</dbReference>
<comment type="caution">
    <text evidence="5">The sequence shown here is derived from an EMBL/GenBank/DDBJ whole genome shotgun (WGS) entry which is preliminary data.</text>
</comment>
<dbReference type="GO" id="GO:0003677">
    <property type="term" value="F:DNA binding"/>
    <property type="evidence" value="ECO:0007669"/>
    <property type="project" value="UniProtKB-KW"/>
</dbReference>
<dbReference type="InterPro" id="IPR011990">
    <property type="entry name" value="TPR-like_helical_dom_sf"/>
</dbReference>
<dbReference type="OrthoDB" id="134985at2"/>
<dbReference type="Pfam" id="PF13191">
    <property type="entry name" value="AAA_16"/>
    <property type="match status" value="1"/>
</dbReference>
<name>A0A3M2LPP0_9ACTN</name>
<keyword evidence="1" id="KW-0805">Transcription regulation</keyword>
<organism evidence="5 6">
    <name type="scientific">Actinomadura harenae</name>
    <dbReference type="NCBI Taxonomy" id="2483351"/>
    <lineage>
        <taxon>Bacteria</taxon>
        <taxon>Bacillati</taxon>
        <taxon>Actinomycetota</taxon>
        <taxon>Actinomycetes</taxon>
        <taxon>Streptosporangiales</taxon>
        <taxon>Thermomonosporaceae</taxon>
        <taxon>Actinomadura</taxon>
    </lineage>
</organism>
<dbReference type="SUPFAM" id="SSF52540">
    <property type="entry name" value="P-loop containing nucleoside triphosphate hydrolases"/>
    <property type="match status" value="1"/>
</dbReference>
<evidence type="ECO:0000313" key="6">
    <source>
        <dbReference type="Proteomes" id="UP000282674"/>
    </source>
</evidence>
<evidence type="ECO:0000256" key="1">
    <source>
        <dbReference type="ARBA" id="ARBA00023015"/>
    </source>
</evidence>
<dbReference type="Pfam" id="PF00196">
    <property type="entry name" value="GerE"/>
    <property type="match status" value="1"/>
</dbReference>
<dbReference type="RefSeq" id="WP_122197842.1">
    <property type="nucleotide sequence ID" value="NZ_JBHSKC010000040.1"/>
</dbReference>
<dbReference type="EMBL" id="RFFG01000070">
    <property type="protein sequence ID" value="RMI39302.1"/>
    <property type="molecule type" value="Genomic_DNA"/>
</dbReference>
<dbReference type="Gene3D" id="3.40.50.300">
    <property type="entry name" value="P-loop containing nucleotide triphosphate hydrolases"/>
    <property type="match status" value="1"/>
</dbReference>
<dbReference type="Proteomes" id="UP000282674">
    <property type="component" value="Unassembled WGS sequence"/>
</dbReference>
<dbReference type="AlphaFoldDB" id="A0A3M2LPP0"/>
<dbReference type="PANTHER" id="PTHR44688:SF16">
    <property type="entry name" value="DNA-BINDING TRANSCRIPTIONAL ACTIVATOR DEVR_DOSR"/>
    <property type="match status" value="1"/>
</dbReference>
<reference evidence="5 6" key="1">
    <citation type="submission" date="2018-10" db="EMBL/GenBank/DDBJ databases">
        <title>Isolation from soil.</title>
        <authorList>
            <person name="Hu J."/>
        </authorList>
    </citation>
    <scope>NUCLEOTIDE SEQUENCE [LARGE SCALE GENOMIC DNA]</scope>
    <source>
        <strain evidence="5 6">NEAU-Ht49</strain>
    </source>
</reference>
<dbReference type="InterPro" id="IPR016032">
    <property type="entry name" value="Sig_transdc_resp-reg_C-effctor"/>
</dbReference>
<proteinExistence type="predicted"/>
<dbReference type="InterPro" id="IPR027417">
    <property type="entry name" value="P-loop_NTPase"/>
</dbReference>
<dbReference type="SUPFAM" id="SSF48452">
    <property type="entry name" value="TPR-like"/>
    <property type="match status" value="1"/>
</dbReference>
<dbReference type="InterPro" id="IPR041664">
    <property type="entry name" value="AAA_16"/>
</dbReference>
<gene>
    <name evidence="5" type="ORF">EBO15_30095</name>
</gene>
<dbReference type="Gene3D" id="1.10.10.10">
    <property type="entry name" value="Winged helix-like DNA-binding domain superfamily/Winged helix DNA-binding domain"/>
    <property type="match status" value="1"/>
</dbReference>
<protein>
    <submittedName>
        <fullName evidence="5">LuxR family transcriptional regulator</fullName>
    </submittedName>
</protein>
<accession>A0A3M2LPP0</accession>
<evidence type="ECO:0000259" key="4">
    <source>
        <dbReference type="PROSITE" id="PS50043"/>
    </source>
</evidence>
<dbReference type="SMART" id="SM00421">
    <property type="entry name" value="HTH_LUXR"/>
    <property type="match status" value="1"/>
</dbReference>
<evidence type="ECO:0000256" key="3">
    <source>
        <dbReference type="ARBA" id="ARBA00023163"/>
    </source>
</evidence>
<dbReference type="InterPro" id="IPR000792">
    <property type="entry name" value="Tscrpt_reg_LuxR_C"/>
</dbReference>
<dbReference type="PANTHER" id="PTHR44688">
    <property type="entry name" value="DNA-BINDING TRANSCRIPTIONAL ACTIVATOR DEVR_DOSR"/>
    <property type="match status" value="1"/>
</dbReference>
<evidence type="ECO:0000313" key="5">
    <source>
        <dbReference type="EMBL" id="RMI39302.1"/>
    </source>
</evidence>
<keyword evidence="2" id="KW-0238">DNA-binding</keyword>
<dbReference type="Gene3D" id="1.25.40.10">
    <property type="entry name" value="Tetratricopeptide repeat domain"/>
    <property type="match status" value="2"/>
</dbReference>
<feature type="domain" description="HTH luxR-type" evidence="4">
    <location>
        <begin position="811"/>
        <end position="876"/>
    </location>
</feature>
<evidence type="ECO:0000256" key="2">
    <source>
        <dbReference type="ARBA" id="ARBA00023125"/>
    </source>
</evidence>
<keyword evidence="3" id="KW-0804">Transcription</keyword>
<dbReference type="CDD" id="cd06170">
    <property type="entry name" value="LuxR_C_like"/>
    <property type="match status" value="1"/>
</dbReference>
<dbReference type="InterPro" id="IPR059106">
    <property type="entry name" value="WHD_MalT"/>
</dbReference>
<dbReference type="InterPro" id="IPR036388">
    <property type="entry name" value="WH-like_DNA-bd_sf"/>
</dbReference>